<evidence type="ECO:0000313" key="2">
    <source>
        <dbReference type="EMBL" id="GKV33215.1"/>
    </source>
</evidence>
<dbReference type="Proteomes" id="UP001054252">
    <property type="component" value="Unassembled WGS sequence"/>
</dbReference>
<organism evidence="2 3">
    <name type="scientific">Rubroshorea leprosula</name>
    <dbReference type="NCBI Taxonomy" id="152421"/>
    <lineage>
        <taxon>Eukaryota</taxon>
        <taxon>Viridiplantae</taxon>
        <taxon>Streptophyta</taxon>
        <taxon>Embryophyta</taxon>
        <taxon>Tracheophyta</taxon>
        <taxon>Spermatophyta</taxon>
        <taxon>Magnoliopsida</taxon>
        <taxon>eudicotyledons</taxon>
        <taxon>Gunneridae</taxon>
        <taxon>Pentapetalae</taxon>
        <taxon>rosids</taxon>
        <taxon>malvids</taxon>
        <taxon>Malvales</taxon>
        <taxon>Dipterocarpaceae</taxon>
        <taxon>Rubroshorea</taxon>
    </lineage>
</organism>
<name>A0AAV5L7P4_9ROSI</name>
<dbReference type="AlphaFoldDB" id="A0AAV5L7P4"/>
<feature type="region of interest" description="Disordered" evidence="1">
    <location>
        <begin position="133"/>
        <end position="159"/>
    </location>
</feature>
<evidence type="ECO:0000256" key="1">
    <source>
        <dbReference type="SAM" id="MobiDB-lite"/>
    </source>
</evidence>
<protein>
    <submittedName>
        <fullName evidence="2">Uncharacterized protein</fullName>
    </submittedName>
</protein>
<accession>A0AAV5L7P4</accession>
<comment type="caution">
    <text evidence="2">The sequence shown here is derived from an EMBL/GenBank/DDBJ whole genome shotgun (WGS) entry which is preliminary data.</text>
</comment>
<reference evidence="2 3" key="1">
    <citation type="journal article" date="2021" name="Commun. Biol.">
        <title>The genome of Shorea leprosula (Dipterocarpaceae) highlights the ecological relevance of drought in aseasonal tropical rainforests.</title>
        <authorList>
            <person name="Ng K.K.S."/>
            <person name="Kobayashi M.J."/>
            <person name="Fawcett J.A."/>
            <person name="Hatakeyama M."/>
            <person name="Paape T."/>
            <person name="Ng C.H."/>
            <person name="Ang C.C."/>
            <person name="Tnah L.H."/>
            <person name="Lee C.T."/>
            <person name="Nishiyama T."/>
            <person name="Sese J."/>
            <person name="O'Brien M.J."/>
            <person name="Copetti D."/>
            <person name="Mohd Noor M.I."/>
            <person name="Ong R.C."/>
            <person name="Putra M."/>
            <person name="Sireger I.Z."/>
            <person name="Indrioko S."/>
            <person name="Kosugi Y."/>
            <person name="Izuno A."/>
            <person name="Isagi Y."/>
            <person name="Lee S.L."/>
            <person name="Shimizu K.K."/>
        </authorList>
    </citation>
    <scope>NUCLEOTIDE SEQUENCE [LARGE SCALE GENOMIC DNA]</scope>
    <source>
        <strain evidence="2">214</strain>
    </source>
</reference>
<feature type="region of interest" description="Disordered" evidence="1">
    <location>
        <begin position="68"/>
        <end position="87"/>
    </location>
</feature>
<sequence>MLTRLSQRKSKTAAQAIRISISPPRSVRCSVFNICVGDLEQANEDGIDLFALPASKALLGGKEIASRRDGVNNKKQKREKGATRGLPKRSPILWTCGKCRYVSAVATRRPEQANENGTGPFCTSHNCKERKSQVEWMGEGRRDERGGVQHKDFPSGHPSWYCSPPSPLNRGVPTGSGTCLGKAPKPPARVGGFLRRENADVALLEAEQACHASHSNFHISST</sequence>
<gene>
    <name evidence="2" type="ORF">SLEP1_g41747</name>
</gene>
<evidence type="ECO:0000313" key="3">
    <source>
        <dbReference type="Proteomes" id="UP001054252"/>
    </source>
</evidence>
<keyword evidence="3" id="KW-1185">Reference proteome</keyword>
<feature type="compositionally biased region" description="Basic and acidic residues" evidence="1">
    <location>
        <begin position="133"/>
        <end position="154"/>
    </location>
</feature>
<proteinExistence type="predicted"/>
<dbReference type="EMBL" id="BPVZ01000099">
    <property type="protein sequence ID" value="GKV33215.1"/>
    <property type="molecule type" value="Genomic_DNA"/>
</dbReference>